<dbReference type="EMBL" id="LSRL02000165">
    <property type="protein sequence ID" value="TDG43276.1"/>
    <property type="molecule type" value="Genomic_DNA"/>
</dbReference>
<evidence type="ECO:0000313" key="4">
    <source>
        <dbReference type="EMBL" id="TDG43276.1"/>
    </source>
</evidence>
<evidence type="ECO:0000256" key="2">
    <source>
        <dbReference type="ARBA" id="ARBA00024195"/>
    </source>
</evidence>
<dbReference type="GO" id="GO:0006508">
    <property type="term" value="P:proteolysis"/>
    <property type="evidence" value="ECO:0007669"/>
    <property type="project" value="InterPro"/>
</dbReference>
<dbReference type="OMA" id="ETIFCAG"/>
<dbReference type="Proteomes" id="UP000295192">
    <property type="component" value="Unassembled WGS sequence"/>
</dbReference>
<evidence type="ECO:0000313" key="5">
    <source>
        <dbReference type="Proteomes" id="UP000295192"/>
    </source>
</evidence>
<reference evidence="4 5" key="1">
    <citation type="journal article" date="2019" name="J. Hered.">
        <title>An Improved Genome Assembly for Drosophila navojoa, the Basal Species in the mojavensis Cluster.</title>
        <authorList>
            <person name="Vanderlinde T."/>
            <person name="Dupim E.G."/>
            <person name="Nazario-Yepiz N.O."/>
            <person name="Carvalho A.B."/>
        </authorList>
    </citation>
    <scope>NUCLEOTIDE SEQUENCE [LARGE SCALE GENOMIC DNA]</scope>
    <source>
        <strain evidence="4">Navoj_Jal97</strain>
        <tissue evidence="4">Whole organism</tissue>
    </source>
</reference>
<dbReference type="PROSITE" id="PS50240">
    <property type="entry name" value="TRYPSIN_DOM"/>
    <property type="match status" value="1"/>
</dbReference>
<dbReference type="Gene3D" id="2.40.10.10">
    <property type="entry name" value="Trypsin-like serine proteases"/>
    <property type="match status" value="2"/>
</dbReference>
<dbReference type="InterPro" id="IPR051487">
    <property type="entry name" value="Ser/Thr_Proteases_Immune/Dev"/>
</dbReference>
<name>A0A484B375_DRONA</name>
<dbReference type="InterPro" id="IPR043504">
    <property type="entry name" value="Peptidase_S1_PA_chymotrypsin"/>
</dbReference>
<sequence>MGCGYGYPKANANVDKKLNEMEFQVESFPWTVIISKNETILGSGSLITPAFVLTAASILIDVESDNLYVHAGKWNITGITEKYFHQTHAVEAIIRHKHYDGGLDNNVALLMVALDFIFQPNIRTVCLPVLGATFDYSTCLTMAWTPESDTPHMSKFQIQPRSKCEERLPCAYLQPNSTLDESLMCAIDASEQKTFSLNSGAPLFCPMPSDPNRYTQAGIVIGSINRSNAISGLFHGIVFALLLRRNGNSVKL</sequence>
<dbReference type="InterPro" id="IPR001254">
    <property type="entry name" value="Trypsin_dom"/>
</dbReference>
<dbReference type="AlphaFoldDB" id="A0A484B375"/>
<dbReference type="GO" id="GO:0004252">
    <property type="term" value="F:serine-type endopeptidase activity"/>
    <property type="evidence" value="ECO:0007669"/>
    <property type="project" value="InterPro"/>
</dbReference>
<gene>
    <name evidence="4" type="ORF">AWZ03_010302</name>
</gene>
<dbReference type="SUPFAM" id="SSF50494">
    <property type="entry name" value="Trypsin-like serine proteases"/>
    <property type="match status" value="1"/>
</dbReference>
<feature type="domain" description="Peptidase S1" evidence="3">
    <location>
        <begin position="13"/>
        <end position="252"/>
    </location>
</feature>
<dbReference type="InterPro" id="IPR009003">
    <property type="entry name" value="Peptidase_S1_PA"/>
</dbReference>
<keyword evidence="5" id="KW-1185">Reference proteome</keyword>
<comment type="similarity">
    <text evidence="2">Belongs to the peptidase S1 family. CLIP subfamily.</text>
</comment>
<comment type="caution">
    <text evidence="4">The sequence shown here is derived from an EMBL/GenBank/DDBJ whole genome shotgun (WGS) entry which is preliminary data.</text>
</comment>
<organism evidence="4 5">
    <name type="scientific">Drosophila navojoa</name>
    <name type="common">Fruit fly</name>
    <dbReference type="NCBI Taxonomy" id="7232"/>
    <lineage>
        <taxon>Eukaryota</taxon>
        <taxon>Metazoa</taxon>
        <taxon>Ecdysozoa</taxon>
        <taxon>Arthropoda</taxon>
        <taxon>Hexapoda</taxon>
        <taxon>Insecta</taxon>
        <taxon>Pterygota</taxon>
        <taxon>Neoptera</taxon>
        <taxon>Endopterygota</taxon>
        <taxon>Diptera</taxon>
        <taxon>Brachycera</taxon>
        <taxon>Muscomorpha</taxon>
        <taxon>Ephydroidea</taxon>
        <taxon>Drosophilidae</taxon>
        <taxon>Drosophila</taxon>
    </lineage>
</organism>
<proteinExistence type="inferred from homology"/>
<dbReference type="SMART" id="SM00020">
    <property type="entry name" value="Tryp_SPc"/>
    <property type="match status" value="1"/>
</dbReference>
<evidence type="ECO:0000256" key="1">
    <source>
        <dbReference type="ARBA" id="ARBA00023157"/>
    </source>
</evidence>
<protein>
    <recommendedName>
        <fullName evidence="3">Peptidase S1 domain-containing protein</fullName>
    </recommendedName>
</protein>
<dbReference type="Pfam" id="PF00089">
    <property type="entry name" value="Trypsin"/>
    <property type="match status" value="1"/>
</dbReference>
<accession>A0A484B375</accession>
<keyword evidence="1" id="KW-1015">Disulfide bond</keyword>
<dbReference type="PANTHER" id="PTHR24256">
    <property type="entry name" value="TRYPTASE-RELATED"/>
    <property type="match status" value="1"/>
</dbReference>
<dbReference type="OrthoDB" id="6261922at2759"/>
<evidence type="ECO:0000259" key="3">
    <source>
        <dbReference type="PROSITE" id="PS50240"/>
    </source>
</evidence>